<dbReference type="PANTHER" id="PTHR13710:SF154">
    <property type="entry name" value="RECQ HELICASE, PUTATIVE (AFU_ORTHOLOGUE AFUA_6G14720)-RELATED"/>
    <property type="match status" value="1"/>
</dbReference>
<dbReference type="InterPro" id="IPR001650">
    <property type="entry name" value="Helicase_C-like"/>
</dbReference>
<organism evidence="5 6">
    <name type="scientific">Lipomyces starkeyi NRRL Y-11557</name>
    <dbReference type="NCBI Taxonomy" id="675824"/>
    <lineage>
        <taxon>Eukaryota</taxon>
        <taxon>Fungi</taxon>
        <taxon>Dikarya</taxon>
        <taxon>Ascomycota</taxon>
        <taxon>Saccharomycotina</taxon>
        <taxon>Lipomycetes</taxon>
        <taxon>Lipomycetales</taxon>
        <taxon>Lipomycetaceae</taxon>
        <taxon>Lipomyces</taxon>
    </lineage>
</organism>
<dbReference type="SUPFAM" id="SSF52540">
    <property type="entry name" value="P-loop containing nucleoside triphosphate hydrolases"/>
    <property type="match status" value="1"/>
</dbReference>
<feature type="domain" description="Helicase C-terminal" evidence="4">
    <location>
        <begin position="515"/>
        <end position="664"/>
    </location>
</feature>
<comment type="similarity">
    <text evidence="1">Belongs to the helicase family. RecQ subfamily.</text>
</comment>
<evidence type="ECO:0000256" key="2">
    <source>
        <dbReference type="ARBA" id="ARBA00034617"/>
    </source>
</evidence>
<dbReference type="GO" id="GO:0005737">
    <property type="term" value="C:cytoplasm"/>
    <property type="evidence" value="ECO:0007669"/>
    <property type="project" value="TreeGrafter"/>
</dbReference>
<dbReference type="OrthoDB" id="5425465at2759"/>
<sequence length="664" mass="75447">MLYMVTKSTEPSITTEYRDDIDGECERYLVAKKSTSFSYCVKVHAACKKYDRKHTVPKITWATDDFSALRLENGGILTISSLKDFIKEQYSIAEDSIRELCLGLQVPTHYAQNMKDVYSVRTPGYSFMTEAANKLSQQYLWDHMLSDPTLRSRLLAGALYKVTNPVVEGYQQYLFSGNRGRFGADRLRKIIEHRTALSVTLHSPLNTQGLRQAIVAFLEKYCGHSQAVGVLDDNYAYDVQSGHSSSTAVSQYAVSDQDLPSTNRYDVHVFMLVSEAWFKVLGEESSVKYINISLQRERPSNIGQSVEHPVSTVHDIGMGFTEKMTIHREVTEVYPESVDAKLLPLTIETFRLLFELRGTNAAFRSAFQATSVQTIISNPGNSFLVVLPTGAALRYNIVDRENIDSGNFRRIFSELLFKKAGHSLIAKIIFDETHTILNHWEFRPSFQAIHYITNFSIPLVLLSATIPPSKLRDIRAVYSRPDLRLIRAPSTTRPNLVYSVRHVPPDRLSSSLAVFIDDFFARYQVVNRALVFCMSNSMVKELHDEYSQYYQRVGVYHGELSSEMKQNCLDAWIAGDYRLLFTTSGFGVGVDYESVSLVIHYQESGRAGRNGERAKSVVLLPDDWHPNYQKTSASDAQVVDDYIDPRGFCRRYDILFQYSSSNHE</sequence>
<dbReference type="EMBL" id="KV454297">
    <property type="protein sequence ID" value="ODQ71400.1"/>
    <property type="molecule type" value="Genomic_DNA"/>
</dbReference>
<gene>
    <name evidence="5" type="ORF">LIPSTDRAFT_64475</name>
</gene>
<evidence type="ECO:0000313" key="6">
    <source>
        <dbReference type="Proteomes" id="UP000094385"/>
    </source>
</evidence>
<dbReference type="Gene3D" id="3.40.50.300">
    <property type="entry name" value="P-loop containing nucleotide triphosphate hydrolases"/>
    <property type="match status" value="2"/>
</dbReference>
<dbReference type="GO" id="GO:0009378">
    <property type="term" value="F:four-way junction helicase activity"/>
    <property type="evidence" value="ECO:0007669"/>
    <property type="project" value="TreeGrafter"/>
</dbReference>
<dbReference type="GO" id="GO:0000724">
    <property type="term" value="P:double-strand break repair via homologous recombination"/>
    <property type="evidence" value="ECO:0007669"/>
    <property type="project" value="TreeGrafter"/>
</dbReference>
<dbReference type="GO" id="GO:0043138">
    <property type="term" value="F:3'-5' DNA helicase activity"/>
    <property type="evidence" value="ECO:0007669"/>
    <property type="project" value="UniProtKB-EC"/>
</dbReference>
<evidence type="ECO:0000313" key="5">
    <source>
        <dbReference type="EMBL" id="ODQ71400.1"/>
    </source>
</evidence>
<dbReference type="GO" id="GO:0005694">
    <property type="term" value="C:chromosome"/>
    <property type="evidence" value="ECO:0007669"/>
    <property type="project" value="TreeGrafter"/>
</dbReference>
<dbReference type="EC" id="5.6.2.4" evidence="3"/>
<dbReference type="AlphaFoldDB" id="A0A1E3Q1B5"/>
<evidence type="ECO:0000256" key="1">
    <source>
        <dbReference type="ARBA" id="ARBA00005446"/>
    </source>
</evidence>
<proteinExistence type="inferred from homology"/>
<name>A0A1E3Q1B5_LIPST</name>
<dbReference type="Proteomes" id="UP000094385">
    <property type="component" value="Unassembled WGS sequence"/>
</dbReference>
<dbReference type="STRING" id="675824.A0A1E3Q1B5"/>
<accession>A0A1E3Q1B5</accession>
<comment type="catalytic activity">
    <reaction evidence="2">
        <text>Couples ATP hydrolysis with the unwinding of duplex DNA by translocating in the 3'-5' direction.</text>
        <dbReference type="EC" id="5.6.2.4"/>
    </reaction>
</comment>
<dbReference type="Pfam" id="PF00271">
    <property type="entry name" value="Helicase_C"/>
    <property type="match status" value="1"/>
</dbReference>
<protein>
    <recommendedName>
        <fullName evidence="3">DNA 3'-5' helicase</fullName>
        <ecNumber evidence="3">5.6.2.4</ecNumber>
    </recommendedName>
</protein>
<dbReference type="InterPro" id="IPR027417">
    <property type="entry name" value="P-loop_NTPase"/>
</dbReference>
<dbReference type="PROSITE" id="PS51194">
    <property type="entry name" value="HELICASE_CTER"/>
    <property type="match status" value="1"/>
</dbReference>
<reference evidence="5 6" key="1">
    <citation type="journal article" date="2016" name="Proc. Natl. Acad. Sci. U.S.A.">
        <title>Comparative genomics of biotechnologically important yeasts.</title>
        <authorList>
            <person name="Riley R."/>
            <person name="Haridas S."/>
            <person name="Wolfe K.H."/>
            <person name="Lopes M.R."/>
            <person name="Hittinger C.T."/>
            <person name="Goeker M."/>
            <person name="Salamov A.A."/>
            <person name="Wisecaver J.H."/>
            <person name="Long T.M."/>
            <person name="Calvey C.H."/>
            <person name="Aerts A.L."/>
            <person name="Barry K.W."/>
            <person name="Choi C."/>
            <person name="Clum A."/>
            <person name="Coughlan A.Y."/>
            <person name="Deshpande S."/>
            <person name="Douglass A.P."/>
            <person name="Hanson S.J."/>
            <person name="Klenk H.-P."/>
            <person name="LaButti K.M."/>
            <person name="Lapidus A."/>
            <person name="Lindquist E.A."/>
            <person name="Lipzen A.M."/>
            <person name="Meier-Kolthoff J.P."/>
            <person name="Ohm R.A."/>
            <person name="Otillar R.P."/>
            <person name="Pangilinan J.L."/>
            <person name="Peng Y."/>
            <person name="Rokas A."/>
            <person name="Rosa C.A."/>
            <person name="Scheuner C."/>
            <person name="Sibirny A.A."/>
            <person name="Slot J.C."/>
            <person name="Stielow J.B."/>
            <person name="Sun H."/>
            <person name="Kurtzman C.P."/>
            <person name="Blackwell M."/>
            <person name="Grigoriev I.V."/>
            <person name="Jeffries T.W."/>
        </authorList>
    </citation>
    <scope>NUCLEOTIDE SEQUENCE [LARGE SCALE GENOMIC DNA]</scope>
    <source>
        <strain evidence="5 6">NRRL Y-11557</strain>
    </source>
</reference>
<evidence type="ECO:0000256" key="3">
    <source>
        <dbReference type="ARBA" id="ARBA00034808"/>
    </source>
</evidence>
<evidence type="ECO:0000259" key="4">
    <source>
        <dbReference type="PROSITE" id="PS51194"/>
    </source>
</evidence>
<dbReference type="SMART" id="SM00490">
    <property type="entry name" value="HELICc"/>
    <property type="match status" value="1"/>
</dbReference>
<keyword evidence="6" id="KW-1185">Reference proteome</keyword>
<dbReference type="PANTHER" id="PTHR13710">
    <property type="entry name" value="DNA HELICASE RECQ FAMILY MEMBER"/>
    <property type="match status" value="1"/>
</dbReference>